<sequence length="197" mass="21911">MPTSTEPQIHPLLRERWSSRSFDPTHELDEGELEQLLEAARWAPSAGNSQPWAFLALKRGEQPHARFVQTLSRGNTPWVPNASVVLVSLFKAGDDEDPSFTYSDYAEYDLGQSVAHLTVQASALGLGVHQFAGFDHDAVAREFGVPANWKVTTGIAVGRYVGPDEASVDAKWDGRERVRNPLSTFVFSERFGEPRWS</sequence>
<protein>
    <submittedName>
        <fullName evidence="5">Nitroreductase</fullName>
    </submittedName>
</protein>
<dbReference type="EMBL" id="RJSG01000006">
    <property type="protein sequence ID" value="RNL75322.1"/>
    <property type="molecule type" value="Genomic_DNA"/>
</dbReference>
<dbReference type="RefSeq" id="WP_123235507.1">
    <property type="nucleotide sequence ID" value="NZ_RJSG01000006.1"/>
</dbReference>
<dbReference type="PANTHER" id="PTHR43673">
    <property type="entry name" value="NAD(P)H NITROREDUCTASE YDGI-RELATED"/>
    <property type="match status" value="1"/>
</dbReference>
<evidence type="ECO:0000313" key="6">
    <source>
        <dbReference type="Proteomes" id="UP000277094"/>
    </source>
</evidence>
<dbReference type="InterPro" id="IPR000415">
    <property type="entry name" value="Nitroreductase-like"/>
</dbReference>
<evidence type="ECO:0000256" key="3">
    <source>
        <dbReference type="SAM" id="MobiDB-lite"/>
    </source>
</evidence>
<dbReference type="Pfam" id="PF00881">
    <property type="entry name" value="Nitroreductase"/>
    <property type="match status" value="1"/>
</dbReference>
<feature type="compositionally biased region" description="Basic and acidic residues" evidence="3">
    <location>
        <begin position="12"/>
        <end position="25"/>
    </location>
</feature>
<evidence type="ECO:0000256" key="2">
    <source>
        <dbReference type="ARBA" id="ARBA00023002"/>
    </source>
</evidence>
<evidence type="ECO:0000313" key="5">
    <source>
        <dbReference type="EMBL" id="RNL75322.1"/>
    </source>
</evidence>
<gene>
    <name evidence="5" type="ORF">EFL95_18010</name>
</gene>
<evidence type="ECO:0000256" key="1">
    <source>
        <dbReference type="ARBA" id="ARBA00007118"/>
    </source>
</evidence>
<dbReference type="SUPFAM" id="SSF55469">
    <property type="entry name" value="FMN-dependent nitroreductase-like"/>
    <property type="match status" value="1"/>
</dbReference>
<dbReference type="GO" id="GO:0016491">
    <property type="term" value="F:oxidoreductase activity"/>
    <property type="evidence" value="ECO:0007669"/>
    <property type="project" value="UniProtKB-KW"/>
</dbReference>
<reference evidence="5 6" key="1">
    <citation type="submission" date="2018-11" db="EMBL/GenBank/DDBJ databases">
        <authorList>
            <person name="Li F."/>
        </authorList>
    </citation>
    <scope>NUCLEOTIDE SEQUENCE [LARGE SCALE GENOMIC DNA]</scope>
    <source>
        <strain evidence="5 6">KIS18-7</strain>
    </source>
</reference>
<dbReference type="CDD" id="cd02138">
    <property type="entry name" value="TdsD-like"/>
    <property type="match status" value="1"/>
</dbReference>
<dbReference type="InterPro" id="IPR029479">
    <property type="entry name" value="Nitroreductase"/>
</dbReference>
<keyword evidence="2" id="KW-0560">Oxidoreductase</keyword>
<dbReference type="Gene3D" id="3.40.109.10">
    <property type="entry name" value="NADH Oxidase"/>
    <property type="match status" value="1"/>
</dbReference>
<dbReference type="OrthoDB" id="9802510at2"/>
<accession>A0A3N0DI09</accession>
<dbReference type="Proteomes" id="UP000277094">
    <property type="component" value="Unassembled WGS sequence"/>
</dbReference>
<keyword evidence="6" id="KW-1185">Reference proteome</keyword>
<proteinExistence type="inferred from homology"/>
<dbReference type="PANTHER" id="PTHR43673:SF10">
    <property type="entry name" value="NADH DEHYDROGENASE_NAD(P)H NITROREDUCTASE XCC3605-RELATED"/>
    <property type="match status" value="1"/>
</dbReference>
<organism evidence="5 6">
    <name type="scientific">Nocardioides marmorisolisilvae</name>
    <dbReference type="NCBI Taxonomy" id="1542737"/>
    <lineage>
        <taxon>Bacteria</taxon>
        <taxon>Bacillati</taxon>
        <taxon>Actinomycetota</taxon>
        <taxon>Actinomycetes</taxon>
        <taxon>Propionibacteriales</taxon>
        <taxon>Nocardioidaceae</taxon>
        <taxon>Nocardioides</taxon>
    </lineage>
</organism>
<feature type="region of interest" description="Disordered" evidence="3">
    <location>
        <begin position="1"/>
        <end position="25"/>
    </location>
</feature>
<evidence type="ECO:0000259" key="4">
    <source>
        <dbReference type="Pfam" id="PF00881"/>
    </source>
</evidence>
<feature type="domain" description="Nitroreductase" evidence="4">
    <location>
        <begin position="13"/>
        <end position="62"/>
    </location>
</feature>
<comment type="caution">
    <text evidence="5">The sequence shown here is derived from an EMBL/GenBank/DDBJ whole genome shotgun (WGS) entry which is preliminary data.</text>
</comment>
<comment type="similarity">
    <text evidence="1">Belongs to the nitroreductase family.</text>
</comment>
<name>A0A3N0DI09_9ACTN</name>
<dbReference type="AlphaFoldDB" id="A0A3N0DI09"/>